<keyword evidence="3" id="KW-1185">Reference proteome</keyword>
<proteinExistence type="predicted"/>
<evidence type="ECO:0000256" key="1">
    <source>
        <dbReference type="SAM" id="SignalP"/>
    </source>
</evidence>
<sequence precursor="true">MLMKYVACGFLIISCLVCGCGGGGLGEATDEQAQQSMDATLNMESPARLDP</sequence>
<dbReference type="Proteomes" id="UP000315082">
    <property type="component" value="Chromosome"/>
</dbReference>
<dbReference type="AlphaFoldDB" id="A0A518K0P8"/>
<keyword evidence="1" id="KW-0732">Signal</keyword>
<reference evidence="2 3" key="1">
    <citation type="submission" date="2019-02" db="EMBL/GenBank/DDBJ databases">
        <title>Deep-cultivation of Planctomycetes and their phenomic and genomic characterization uncovers novel biology.</title>
        <authorList>
            <person name="Wiegand S."/>
            <person name="Jogler M."/>
            <person name="Boedeker C."/>
            <person name="Pinto D."/>
            <person name="Vollmers J."/>
            <person name="Rivas-Marin E."/>
            <person name="Kohn T."/>
            <person name="Peeters S.H."/>
            <person name="Heuer A."/>
            <person name="Rast P."/>
            <person name="Oberbeckmann S."/>
            <person name="Bunk B."/>
            <person name="Jeske O."/>
            <person name="Meyerdierks A."/>
            <person name="Storesund J.E."/>
            <person name="Kallscheuer N."/>
            <person name="Luecker S."/>
            <person name="Lage O.M."/>
            <person name="Pohl T."/>
            <person name="Merkel B.J."/>
            <person name="Hornburger P."/>
            <person name="Mueller R.-W."/>
            <person name="Bruemmer F."/>
            <person name="Labrenz M."/>
            <person name="Spormann A.M."/>
            <person name="Op den Camp H."/>
            <person name="Overmann J."/>
            <person name="Amann R."/>
            <person name="Jetten M.S.M."/>
            <person name="Mascher T."/>
            <person name="Medema M.H."/>
            <person name="Devos D.P."/>
            <person name="Kaster A.-K."/>
            <person name="Ovreas L."/>
            <person name="Rohde M."/>
            <person name="Galperin M.Y."/>
            <person name="Jogler C."/>
        </authorList>
    </citation>
    <scope>NUCLEOTIDE SEQUENCE [LARGE SCALE GENOMIC DNA]</scope>
    <source>
        <strain evidence="2 3">Poly24</strain>
    </source>
</reference>
<evidence type="ECO:0000313" key="3">
    <source>
        <dbReference type="Proteomes" id="UP000315082"/>
    </source>
</evidence>
<feature type="chain" id="PRO_5021719693" description="Secreted protein" evidence="1">
    <location>
        <begin position="20"/>
        <end position="51"/>
    </location>
</feature>
<gene>
    <name evidence="2" type="ORF">Poly24_51040</name>
</gene>
<name>A0A518K0P8_9BACT</name>
<dbReference type="PROSITE" id="PS51257">
    <property type="entry name" value="PROKAR_LIPOPROTEIN"/>
    <property type="match status" value="1"/>
</dbReference>
<evidence type="ECO:0000313" key="2">
    <source>
        <dbReference type="EMBL" id="QDV71369.1"/>
    </source>
</evidence>
<accession>A0A518K0P8</accession>
<dbReference type="EMBL" id="CP036348">
    <property type="protein sequence ID" value="QDV71369.1"/>
    <property type="molecule type" value="Genomic_DNA"/>
</dbReference>
<feature type="signal peptide" evidence="1">
    <location>
        <begin position="1"/>
        <end position="19"/>
    </location>
</feature>
<organism evidence="2 3">
    <name type="scientific">Rosistilla carotiformis</name>
    <dbReference type="NCBI Taxonomy" id="2528017"/>
    <lineage>
        <taxon>Bacteria</taxon>
        <taxon>Pseudomonadati</taxon>
        <taxon>Planctomycetota</taxon>
        <taxon>Planctomycetia</taxon>
        <taxon>Pirellulales</taxon>
        <taxon>Pirellulaceae</taxon>
        <taxon>Rosistilla</taxon>
    </lineage>
</organism>
<evidence type="ECO:0008006" key="4">
    <source>
        <dbReference type="Google" id="ProtNLM"/>
    </source>
</evidence>
<dbReference type="KEGG" id="rcf:Poly24_51040"/>
<protein>
    <recommendedName>
        <fullName evidence="4">Secreted protein</fullName>
    </recommendedName>
</protein>